<dbReference type="SUPFAM" id="SSF144091">
    <property type="entry name" value="Rhomboid-like"/>
    <property type="match status" value="1"/>
</dbReference>
<gene>
    <name evidence="8" type="ORF">MICPUCDRAFT_54609</name>
</gene>
<dbReference type="AlphaFoldDB" id="C1N9S6"/>
<keyword evidence="3" id="KW-0378">Hydrolase</keyword>
<dbReference type="GO" id="GO:0006508">
    <property type="term" value="P:proteolysis"/>
    <property type="evidence" value="ECO:0007669"/>
    <property type="project" value="UniProtKB-KW"/>
</dbReference>
<dbReference type="GO" id="GO:0004252">
    <property type="term" value="F:serine-type endopeptidase activity"/>
    <property type="evidence" value="ECO:0007669"/>
    <property type="project" value="TreeGrafter"/>
</dbReference>
<dbReference type="KEGG" id="mpp:MICPUCDRAFT_54609"/>
<dbReference type="InterPro" id="IPR035952">
    <property type="entry name" value="Rhomboid-like_sf"/>
</dbReference>
<name>C1N9S6_MICPC</name>
<organism evidence="9">
    <name type="scientific">Micromonas pusilla (strain CCMP1545)</name>
    <name type="common">Picoplanktonic green alga</name>
    <dbReference type="NCBI Taxonomy" id="564608"/>
    <lineage>
        <taxon>Eukaryota</taxon>
        <taxon>Viridiplantae</taxon>
        <taxon>Chlorophyta</taxon>
        <taxon>Mamiellophyceae</taxon>
        <taxon>Mamiellales</taxon>
        <taxon>Mamiellaceae</taxon>
        <taxon>Micromonas</taxon>
    </lineage>
</organism>
<evidence type="ECO:0000256" key="3">
    <source>
        <dbReference type="ARBA" id="ARBA00022670"/>
    </source>
</evidence>
<dbReference type="OrthoDB" id="496093at2759"/>
<dbReference type="PANTHER" id="PTHR43066:SF1">
    <property type="entry name" value="RHOMBOID PROTEIN 2"/>
    <property type="match status" value="1"/>
</dbReference>
<keyword evidence="3" id="KW-0645">Protease</keyword>
<reference evidence="8 9" key="1">
    <citation type="journal article" date="2009" name="Science">
        <title>Green evolution and dynamic adaptations revealed by genomes of the marine picoeukaryotes Micromonas.</title>
        <authorList>
            <person name="Worden A.Z."/>
            <person name="Lee J.H."/>
            <person name="Mock T."/>
            <person name="Rouze P."/>
            <person name="Simmons M.P."/>
            <person name="Aerts A.L."/>
            <person name="Allen A.E."/>
            <person name="Cuvelier M.L."/>
            <person name="Derelle E."/>
            <person name="Everett M.V."/>
            <person name="Foulon E."/>
            <person name="Grimwood J."/>
            <person name="Gundlach H."/>
            <person name="Henrissat B."/>
            <person name="Napoli C."/>
            <person name="McDonald S.M."/>
            <person name="Parker M.S."/>
            <person name="Rombauts S."/>
            <person name="Salamov A."/>
            <person name="Von Dassow P."/>
            <person name="Badger J.H."/>
            <person name="Coutinho P.M."/>
            <person name="Demir E."/>
            <person name="Dubchak I."/>
            <person name="Gentemann C."/>
            <person name="Eikrem W."/>
            <person name="Gready J.E."/>
            <person name="John U."/>
            <person name="Lanier W."/>
            <person name="Lindquist E.A."/>
            <person name="Lucas S."/>
            <person name="Mayer K.F."/>
            <person name="Moreau H."/>
            <person name="Not F."/>
            <person name="Otillar R."/>
            <person name="Panaud O."/>
            <person name="Pangilinan J."/>
            <person name="Paulsen I."/>
            <person name="Piegu B."/>
            <person name="Poliakov A."/>
            <person name="Robbens S."/>
            <person name="Schmutz J."/>
            <person name="Toulza E."/>
            <person name="Wyss T."/>
            <person name="Zelensky A."/>
            <person name="Zhou K."/>
            <person name="Armbrust E.V."/>
            <person name="Bhattacharya D."/>
            <person name="Goodenough U.W."/>
            <person name="Van de Peer Y."/>
            <person name="Grigoriev I.V."/>
        </authorList>
    </citation>
    <scope>NUCLEOTIDE SEQUENCE [LARGE SCALE GENOMIC DNA]</scope>
    <source>
        <strain evidence="8 9">CCMP1545</strain>
    </source>
</reference>
<dbReference type="OMA" id="PARYSAW"/>
<comment type="subcellular location">
    <subcellularLocation>
        <location evidence="1">Membrane</location>
        <topology evidence="1">Multi-pass membrane protein</topology>
    </subcellularLocation>
</comment>
<dbReference type="PANTHER" id="PTHR43066">
    <property type="entry name" value="RHOMBOID-RELATED PROTEIN"/>
    <property type="match status" value="1"/>
</dbReference>
<evidence type="ECO:0000256" key="1">
    <source>
        <dbReference type="ARBA" id="ARBA00004141"/>
    </source>
</evidence>
<evidence type="ECO:0000313" key="8">
    <source>
        <dbReference type="EMBL" id="EEH51120.1"/>
    </source>
</evidence>
<keyword evidence="5" id="KW-1133">Transmembrane helix</keyword>
<evidence type="ECO:0000256" key="5">
    <source>
        <dbReference type="ARBA" id="ARBA00022989"/>
    </source>
</evidence>
<keyword evidence="4" id="KW-0812">Transmembrane</keyword>
<dbReference type="GO" id="GO:0016020">
    <property type="term" value="C:membrane"/>
    <property type="evidence" value="ECO:0007669"/>
    <property type="project" value="UniProtKB-SubCell"/>
</dbReference>
<proteinExistence type="inferred from homology"/>
<protein>
    <submittedName>
        <fullName evidence="8">Predicted protein</fullName>
    </submittedName>
</protein>
<dbReference type="Gene3D" id="1.20.1540.10">
    <property type="entry name" value="Rhomboid-like"/>
    <property type="match status" value="1"/>
</dbReference>
<dbReference type="GeneID" id="9690107"/>
<dbReference type="Proteomes" id="UP000001876">
    <property type="component" value="Unassembled WGS sequence"/>
</dbReference>
<evidence type="ECO:0000313" key="9">
    <source>
        <dbReference type="Proteomes" id="UP000001876"/>
    </source>
</evidence>
<dbReference type="RefSeq" id="XP_003064786.1">
    <property type="nucleotide sequence ID" value="XM_003064740.1"/>
</dbReference>
<sequence length="370" mass="39605">MTSAYASPASSFADSIERAAAGARFSSVGRQLLGPRLPVAIDWNDPPPELWYVAYVAGKTLLNVVEAHGGVPRGVLGVLGVNVYVFCKVRRTTAAMRRRRRRRRDRRTRDPSSSNIIVDRTIYHPTRRPRIDPSLMTLTPPPPPPPPLPPPPRPPPPSVQPGGVLFGDVCLNPYAVLHMNQLERVVTSAFVHRDLFHLLNNMTGLGAFSVFSHCTVEDGSYVESRDGVGSFLAQTALLLVLSQGALVTLSWAERKLTGRGGSRGASGWIDDALGGLTTTTTTTTRRSGGGGAETLPFYSSGVVGFSGVNYALKVVASHRRPLGSRVLLLGVLPVPARYSFWCELALNTLLMPSSGTFAAHFAGCVAGLGA</sequence>
<keyword evidence="9" id="KW-1185">Reference proteome</keyword>
<evidence type="ECO:0000256" key="6">
    <source>
        <dbReference type="ARBA" id="ARBA00023136"/>
    </source>
</evidence>
<keyword evidence="6" id="KW-0472">Membrane</keyword>
<evidence type="ECO:0000256" key="2">
    <source>
        <dbReference type="ARBA" id="ARBA00009045"/>
    </source>
</evidence>
<feature type="compositionally biased region" description="Basic residues" evidence="7">
    <location>
        <begin position="95"/>
        <end position="106"/>
    </location>
</feature>
<feature type="region of interest" description="Disordered" evidence="7">
    <location>
        <begin position="95"/>
        <end position="161"/>
    </location>
</feature>
<evidence type="ECO:0000256" key="7">
    <source>
        <dbReference type="SAM" id="MobiDB-lite"/>
    </source>
</evidence>
<evidence type="ECO:0000256" key="4">
    <source>
        <dbReference type="ARBA" id="ARBA00022692"/>
    </source>
</evidence>
<comment type="similarity">
    <text evidence="2">Belongs to the peptidase S54 family.</text>
</comment>
<feature type="compositionally biased region" description="Pro residues" evidence="7">
    <location>
        <begin position="139"/>
        <end position="159"/>
    </location>
</feature>
<dbReference type="EMBL" id="GG663752">
    <property type="protein sequence ID" value="EEH51120.1"/>
    <property type="molecule type" value="Genomic_DNA"/>
</dbReference>
<accession>C1N9S6</accession>